<dbReference type="Proteomes" id="UP000059419">
    <property type="component" value="Plasmid pEM02"/>
</dbReference>
<evidence type="ECO:0000256" key="1">
    <source>
        <dbReference type="ARBA" id="ARBA00022741"/>
    </source>
</evidence>
<organism evidence="7 8">
    <name type="scientific">Duffyella gerundensis</name>
    <dbReference type="NCBI Taxonomy" id="1619313"/>
    <lineage>
        <taxon>Bacteria</taxon>
        <taxon>Pseudomonadati</taxon>
        <taxon>Pseudomonadota</taxon>
        <taxon>Gammaproteobacteria</taxon>
        <taxon>Enterobacterales</taxon>
        <taxon>Erwiniaceae</taxon>
        <taxon>Duffyella</taxon>
    </lineage>
</organism>
<feature type="domain" description="UvrD-like helicase C-terminal" evidence="6">
    <location>
        <begin position="404"/>
        <end position="459"/>
    </location>
</feature>
<dbReference type="InterPro" id="IPR027417">
    <property type="entry name" value="P-loop_NTPase"/>
</dbReference>
<reference evidence="8" key="1">
    <citation type="submission" date="2015-11" db="EMBL/GenBank/DDBJ databases">
        <authorList>
            <person name="Blom J."/>
        </authorList>
    </citation>
    <scope>NUCLEOTIDE SEQUENCE [LARGE SCALE GENOMIC DNA]</scope>
    <source>
        <plasmid evidence="8">pEM02</plasmid>
    </source>
</reference>
<dbReference type="GO" id="GO:0031297">
    <property type="term" value="P:replication fork processing"/>
    <property type="evidence" value="ECO:0007669"/>
    <property type="project" value="TreeGrafter"/>
</dbReference>
<dbReference type="GO" id="GO:0000724">
    <property type="term" value="P:double-strand break repair via homologous recombination"/>
    <property type="evidence" value="ECO:0007669"/>
    <property type="project" value="TreeGrafter"/>
</dbReference>
<evidence type="ECO:0000313" key="7">
    <source>
        <dbReference type="EMBL" id="CUU26256.1"/>
    </source>
</evidence>
<proteinExistence type="predicted"/>
<dbReference type="InterPro" id="IPR000212">
    <property type="entry name" value="DNA_helicase_UvrD/REP"/>
</dbReference>
<dbReference type="InterPro" id="IPR027785">
    <property type="entry name" value="UvrD-like_helicase_C"/>
</dbReference>
<evidence type="ECO:0000259" key="6">
    <source>
        <dbReference type="Pfam" id="PF13538"/>
    </source>
</evidence>
<keyword evidence="2" id="KW-0378">Hydrolase</keyword>
<sequence>MSLKHTPEQEKIIAWTGNKLVVGAFAGTGKTSTLEAFARANPEQRMLYLAYNRAIRDEAERRFPFNVECKTSHQLAWPQFGRFFQHRLTASLRITDIAKLLNSRHWPLAKMSLISLNNFLYSADSEPGITHFPDENDRCGLDAGKILGAVQILWGEMTRPDSRFPVTHDTYLKLFQLSTPDLSLKWDLILFDEAQDANPVTSHFVLNQKCSVILVGDQYQQIYRFRGAENALNAVELADADRLWLTNSFRFGPAVAKVANALLKEAGEKRTVSGYGGADSVSDTLPEDTPHYCVISRTISGVIGVALTASLKGKRVCWIGGIQGYRVEDLEDLYWFSVDMPERMQTTLLTRDYRDFEEFKSIAKATKDADMGQAIKLLEMYFPLPQKLVILRRQIAHNENEADLTVVTAHRSKGLEWDTVVLNDDFNDINNPLISAEDKRDELNLLYVAATRARKALVLNEMMRQVVQQTS</sequence>
<keyword evidence="3 7" id="KW-0347">Helicase</keyword>
<geneLocation type="plasmid" evidence="8">
    <name>pEM02</name>
</geneLocation>
<dbReference type="GO" id="GO:0043138">
    <property type="term" value="F:3'-5' DNA helicase activity"/>
    <property type="evidence" value="ECO:0007669"/>
    <property type="project" value="TreeGrafter"/>
</dbReference>
<feature type="domain" description="UvrD-like helicase ATP-binding" evidence="5">
    <location>
        <begin position="181"/>
        <end position="230"/>
    </location>
</feature>
<dbReference type="PANTHER" id="PTHR11070">
    <property type="entry name" value="UVRD / RECB / PCRA DNA HELICASE FAMILY MEMBER"/>
    <property type="match status" value="1"/>
</dbReference>
<evidence type="ECO:0000313" key="8">
    <source>
        <dbReference type="Proteomes" id="UP000059419"/>
    </source>
</evidence>
<dbReference type="RefSeq" id="WP_067437071.1">
    <property type="nucleotide sequence ID" value="NZ_LN907829.1"/>
</dbReference>
<evidence type="ECO:0000256" key="4">
    <source>
        <dbReference type="ARBA" id="ARBA00022840"/>
    </source>
</evidence>
<dbReference type="SUPFAM" id="SSF52540">
    <property type="entry name" value="P-loop containing nucleoside triphosphate hydrolases"/>
    <property type="match status" value="1"/>
</dbReference>
<gene>
    <name evidence="7" type="ORF">EM595_p1009</name>
</gene>
<protein>
    <submittedName>
        <fullName evidence="7">DNA helicase</fullName>
    </submittedName>
</protein>
<evidence type="ECO:0000256" key="2">
    <source>
        <dbReference type="ARBA" id="ARBA00022801"/>
    </source>
</evidence>
<dbReference type="PANTHER" id="PTHR11070:SF30">
    <property type="entry name" value="F-BOX DNA HELICASE 1"/>
    <property type="match status" value="1"/>
</dbReference>
<dbReference type="KEGG" id="ege:EM595_p1009"/>
<keyword evidence="1" id="KW-0547">Nucleotide-binding</keyword>
<evidence type="ECO:0000256" key="3">
    <source>
        <dbReference type="ARBA" id="ARBA00022806"/>
    </source>
</evidence>
<evidence type="ECO:0000259" key="5">
    <source>
        <dbReference type="Pfam" id="PF00580"/>
    </source>
</evidence>
<dbReference type="EMBL" id="LN907829">
    <property type="protein sequence ID" value="CUU26256.1"/>
    <property type="molecule type" value="Genomic_DNA"/>
</dbReference>
<keyword evidence="8" id="KW-1185">Reference proteome</keyword>
<dbReference type="Pfam" id="PF13538">
    <property type="entry name" value="UvrD_C_2"/>
    <property type="match status" value="1"/>
</dbReference>
<dbReference type="GO" id="GO:0003677">
    <property type="term" value="F:DNA binding"/>
    <property type="evidence" value="ECO:0007669"/>
    <property type="project" value="InterPro"/>
</dbReference>
<accession>A0A0U5LAZ1</accession>
<dbReference type="Pfam" id="PF00580">
    <property type="entry name" value="UvrD-helicase"/>
    <property type="match status" value="1"/>
</dbReference>
<dbReference type="PATRIC" id="fig|1619313.3.peg.4194"/>
<dbReference type="GO" id="GO:0016787">
    <property type="term" value="F:hydrolase activity"/>
    <property type="evidence" value="ECO:0007669"/>
    <property type="project" value="UniProtKB-KW"/>
</dbReference>
<dbReference type="InterPro" id="IPR014016">
    <property type="entry name" value="UvrD-like_ATP-bd"/>
</dbReference>
<dbReference type="Gene3D" id="3.40.50.300">
    <property type="entry name" value="P-loop containing nucleotide triphosphate hydrolases"/>
    <property type="match status" value="2"/>
</dbReference>
<dbReference type="AlphaFoldDB" id="A0A0U5LAZ1"/>
<dbReference type="GO" id="GO:0005524">
    <property type="term" value="F:ATP binding"/>
    <property type="evidence" value="ECO:0007669"/>
    <property type="project" value="UniProtKB-KW"/>
</dbReference>
<name>A0A0U5LAZ1_9GAMM</name>
<dbReference type="OrthoDB" id="5318045at2"/>
<keyword evidence="4" id="KW-0067">ATP-binding</keyword>